<keyword evidence="2" id="KW-0812">Transmembrane</keyword>
<dbReference type="OrthoDB" id="9790848at2"/>
<dbReference type="PANTHER" id="PTHR33269:SF17">
    <property type="entry name" value="NADH-UBIQUINONE OXIDOREDUCTASE CHAIN 6"/>
    <property type="match status" value="1"/>
</dbReference>
<dbReference type="PANTHER" id="PTHR33269">
    <property type="entry name" value="NADH-UBIQUINONE OXIDOREDUCTASE CHAIN 6"/>
    <property type="match status" value="1"/>
</dbReference>
<evidence type="ECO:0000313" key="3">
    <source>
        <dbReference type="EMBL" id="BAT71016.1"/>
    </source>
</evidence>
<feature type="transmembrane region" description="Helical" evidence="2">
    <location>
        <begin position="31"/>
        <end position="53"/>
    </location>
</feature>
<keyword evidence="2" id="KW-0520">NAD</keyword>
<keyword evidence="2" id="KW-1133">Transmembrane helix</keyword>
<gene>
    <name evidence="3" type="ORF">TST_0207</name>
</gene>
<dbReference type="AlphaFoldDB" id="A0A0S3QRS3"/>
<evidence type="ECO:0000256" key="1">
    <source>
        <dbReference type="ARBA" id="ARBA00005698"/>
    </source>
</evidence>
<dbReference type="RefSeq" id="WP_068548837.1">
    <property type="nucleotide sequence ID" value="NZ_AP013035.1"/>
</dbReference>
<accession>A0A0S3QRS3</accession>
<organism evidence="3 4">
    <name type="scientific">Thermosulfidibacter takaii (strain DSM 17441 / JCM 13301 / NBRC 103674 / ABI70S6)</name>
    <dbReference type="NCBI Taxonomy" id="1298851"/>
    <lineage>
        <taxon>Bacteria</taxon>
        <taxon>Pseudomonadati</taxon>
        <taxon>Thermosulfidibacterota</taxon>
        <taxon>Thermosulfidibacteria</taxon>
        <taxon>Thermosulfidibacterales</taxon>
        <taxon>Thermosulfidibacteraceae</taxon>
    </lineage>
</organism>
<feature type="transmembrane region" description="Helical" evidence="2">
    <location>
        <begin position="132"/>
        <end position="157"/>
    </location>
</feature>
<evidence type="ECO:0000256" key="2">
    <source>
        <dbReference type="RuleBase" id="RU004429"/>
    </source>
</evidence>
<evidence type="ECO:0000313" key="4">
    <source>
        <dbReference type="Proteomes" id="UP000063234"/>
    </source>
</evidence>
<dbReference type="InterPro" id="IPR001457">
    <property type="entry name" value="NADH_UbQ/plastoQ_OxRdtase_su6"/>
</dbReference>
<keyword evidence="3" id="KW-0560">Oxidoreductase</keyword>
<comment type="similarity">
    <text evidence="1 2">Belongs to the complex I subunit 6 family.</text>
</comment>
<keyword evidence="4" id="KW-1185">Reference proteome</keyword>
<feature type="transmembrane region" description="Helical" evidence="2">
    <location>
        <begin position="91"/>
        <end position="112"/>
    </location>
</feature>
<dbReference type="GO" id="GO:0048038">
    <property type="term" value="F:quinone binding"/>
    <property type="evidence" value="ECO:0007669"/>
    <property type="project" value="UniProtKB-UniRule"/>
</dbReference>
<reference evidence="4" key="1">
    <citation type="journal article" date="2018" name="Science">
        <title>A primordial and reversible TCA cycle in a facultatively chemolithoautotrophic thermophile.</title>
        <authorList>
            <person name="Nunoura T."/>
            <person name="Chikaraishi Y."/>
            <person name="Izaki R."/>
            <person name="Suwa T."/>
            <person name="Sato T."/>
            <person name="Harada T."/>
            <person name="Mori K."/>
            <person name="Kato Y."/>
            <person name="Miyazaki M."/>
            <person name="Shimamura S."/>
            <person name="Yanagawa K."/>
            <person name="Shuto A."/>
            <person name="Ohkouchi N."/>
            <person name="Fujita N."/>
            <person name="Takaki Y."/>
            <person name="Atomi H."/>
            <person name="Takai K."/>
        </authorList>
    </citation>
    <scope>NUCLEOTIDE SEQUENCE [LARGE SCALE GENOMIC DNA]</scope>
    <source>
        <strain evidence="4">DSM 17441 / JCM 13301 / NBRC 103674 / ABI70S6</strain>
    </source>
</reference>
<sequence length="161" mass="17571">MWSLAVAGLLGLLILVSALAVVFLKNPVYSALAFLANLCLTAILYLAVLSAPFLAIVQVIVYMGAILVFILFVIMLVNLKKEDITERFFSPRLLFALVVVVVFLAQMLLVNVPESVQLANYVHAKDIAQIIFTKYALLFELVSVLIFAAAVGAVALAKKRM</sequence>
<comment type="catalytic activity">
    <reaction evidence="2">
        <text>a quinone + NADH + 5 H(+)(in) = a quinol + NAD(+) + 4 H(+)(out)</text>
        <dbReference type="Rhea" id="RHEA:57888"/>
        <dbReference type="ChEBI" id="CHEBI:15378"/>
        <dbReference type="ChEBI" id="CHEBI:24646"/>
        <dbReference type="ChEBI" id="CHEBI:57540"/>
        <dbReference type="ChEBI" id="CHEBI:57945"/>
        <dbReference type="ChEBI" id="CHEBI:132124"/>
    </reaction>
</comment>
<keyword evidence="2" id="KW-1003">Cell membrane</keyword>
<proteinExistence type="inferred from homology"/>
<comment type="subcellular location">
    <subcellularLocation>
        <location evidence="2">Cell membrane</location>
        <topology evidence="2">Multi-pass membrane protein</topology>
    </subcellularLocation>
</comment>
<dbReference type="EMBL" id="AP013035">
    <property type="protein sequence ID" value="BAT71016.1"/>
    <property type="molecule type" value="Genomic_DNA"/>
</dbReference>
<name>A0A0S3QRS3_THET7</name>
<keyword evidence="2" id="KW-0874">Quinone</keyword>
<comment type="function">
    <text evidence="2">NDH-1 shuttles electrons from NADH, via FMN and iron-sulfur (Fe-S) centers, to quinones in the respiratory chain. Couples the redox reaction to proton translocation (for every two electrons transferred, four hydrogen ions are translocated across the cytoplasmic membrane), and thus conserves the redox energy in a proton gradient.</text>
</comment>
<dbReference type="GO" id="GO:0016491">
    <property type="term" value="F:oxidoreductase activity"/>
    <property type="evidence" value="ECO:0007669"/>
    <property type="project" value="UniProtKB-KW"/>
</dbReference>
<dbReference type="Pfam" id="PF00499">
    <property type="entry name" value="Oxidored_q3"/>
    <property type="match status" value="1"/>
</dbReference>
<keyword evidence="2" id="KW-0472">Membrane</keyword>
<feature type="transmembrane region" description="Helical" evidence="2">
    <location>
        <begin position="59"/>
        <end position="79"/>
    </location>
</feature>
<dbReference type="Gene3D" id="1.20.120.1200">
    <property type="entry name" value="NADH-ubiquinone/plastoquinone oxidoreductase chain 6, subunit NuoJ"/>
    <property type="match status" value="1"/>
</dbReference>
<feature type="transmembrane region" description="Helical" evidence="2">
    <location>
        <begin position="6"/>
        <end position="24"/>
    </location>
</feature>
<dbReference type="EC" id="7.1.1.-" evidence="2"/>
<dbReference type="KEGG" id="ttk:TST_0207"/>
<dbReference type="GO" id="GO:0005886">
    <property type="term" value="C:plasma membrane"/>
    <property type="evidence" value="ECO:0007669"/>
    <property type="project" value="UniProtKB-SubCell"/>
</dbReference>
<protein>
    <recommendedName>
        <fullName evidence="2">NADH-quinone oxidoreductase subunit J</fullName>
        <ecNumber evidence="2">7.1.1.-</ecNumber>
    </recommendedName>
</protein>
<dbReference type="Proteomes" id="UP000063234">
    <property type="component" value="Chromosome"/>
</dbReference>
<dbReference type="STRING" id="1298851.TST_0207"/>
<dbReference type="GO" id="GO:0008137">
    <property type="term" value="F:NADH dehydrogenase (ubiquinone) activity"/>
    <property type="evidence" value="ECO:0007669"/>
    <property type="project" value="UniProtKB-UniRule"/>
</dbReference>
<dbReference type="InterPro" id="IPR042106">
    <property type="entry name" value="Nuo/plastoQ_OxRdtase_6_NuoJ"/>
</dbReference>